<dbReference type="GO" id="GO:0008124">
    <property type="term" value="F:4-alpha-hydroxytetrahydrobiopterin dehydratase activity"/>
    <property type="evidence" value="ECO:0007669"/>
    <property type="project" value="UniProtKB-EC"/>
</dbReference>
<evidence type="ECO:0000256" key="4">
    <source>
        <dbReference type="ARBA" id="ARBA00021735"/>
    </source>
</evidence>
<dbReference type="Gene3D" id="3.30.1360.20">
    <property type="entry name" value="Transcriptional coactivator/pterin dehydratase"/>
    <property type="match status" value="1"/>
</dbReference>
<evidence type="ECO:0000256" key="1">
    <source>
        <dbReference type="ARBA" id="ARBA00001554"/>
    </source>
</evidence>
<comment type="catalytic activity">
    <reaction evidence="1">
        <text>(4aS,6R)-4a-hydroxy-L-erythro-5,6,7,8-tetrahydrobiopterin = (6R)-L-erythro-6,7-dihydrobiopterin + H2O</text>
        <dbReference type="Rhea" id="RHEA:11920"/>
        <dbReference type="ChEBI" id="CHEBI:15377"/>
        <dbReference type="ChEBI" id="CHEBI:15642"/>
        <dbReference type="ChEBI" id="CHEBI:43120"/>
        <dbReference type="EC" id="4.2.1.96"/>
    </reaction>
</comment>
<dbReference type="EMBL" id="JAELVF020000001">
    <property type="protein sequence ID" value="MBU7597502.1"/>
    <property type="molecule type" value="Genomic_DNA"/>
</dbReference>
<name>A0A949N512_9ACTN</name>
<accession>A0A949N512</accession>
<sequence>MAATPLTDVEITNALAELPGWAFEDNALTAGFTADRTLLPQLYVAVAAAEDDADHHARVSILYGTISFALNTHDAGDVVTAKDTAMAARISAIAADHQARPVG</sequence>
<evidence type="ECO:0000256" key="3">
    <source>
        <dbReference type="ARBA" id="ARBA00013252"/>
    </source>
</evidence>
<protein>
    <recommendedName>
        <fullName evidence="4">Putative pterin-4-alpha-carbinolamine dehydratase</fullName>
        <ecNumber evidence="3">4.2.1.96</ecNumber>
    </recommendedName>
</protein>
<dbReference type="GO" id="GO:0006729">
    <property type="term" value="P:tetrahydrobiopterin biosynthetic process"/>
    <property type="evidence" value="ECO:0007669"/>
    <property type="project" value="InterPro"/>
</dbReference>
<reference evidence="6" key="1">
    <citation type="submission" date="2021-06" db="EMBL/GenBank/DDBJ databases">
        <title>Sequencing of actinobacteria type strains.</title>
        <authorList>
            <person name="Nguyen G.-S."/>
            <person name="Wentzel A."/>
        </authorList>
    </citation>
    <scope>NUCLEOTIDE SEQUENCE</scope>
    <source>
        <strain evidence="6">P38-E01</strain>
    </source>
</reference>
<dbReference type="AlphaFoldDB" id="A0A949N512"/>
<proteinExistence type="inferred from homology"/>
<keyword evidence="7" id="KW-1185">Reference proteome</keyword>
<dbReference type="Proteomes" id="UP000694501">
    <property type="component" value="Unassembled WGS sequence"/>
</dbReference>
<evidence type="ECO:0000313" key="6">
    <source>
        <dbReference type="EMBL" id="MBU7597502.1"/>
    </source>
</evidence>
<evidence type="ECO:0000313" key="7">
    <source>
        <dbReference type="Proteomes" id="UP000694501"/>
    </source>
</evidence>
<evidence type="ECO:0000256" key="2">
    <source>
        <dbReference type="ARBA" id="ARBA00006472"/>
    </source>
</evidence>
<dbReference type="InterPro" id="IPR001533">
    <property type="entry name" value="Pterin_deHydtase"/>
</dbReference>
<organism evidence="6 7">
    <name type="scientific">Streptomyces tardus</name>
    <dbReference type="NCBI Taxonomy" id="2780544"/>
    <lineage>
        <taxon>Bacteria</taxon>
        <taxon>Bacillati</taxon>
        <taxon>Actinomycetota</taxon>
        <taxon>Actinomycetes</taxon>
        <taxon>Kitasatosporales</taxon>
        <taxon>Streptomycetaceae</taxon>
        <taxon>Streptomyces</taxon>
    </lineage>
</organism>
<keyword evidence="5 6" id="KW-0456">Lyase</keyword>
<comment type="caution">
    <text evidence="6">The sequence shown here is derived from an EMBL/GenBank/DDBJ whole genome shotgun (WGS) entry which is preliminary data.</text>
</comment>
<comment type="similarity">
    <text evidence="2">Belongs to the pterin-4-alpha-carbinolamine dehydratase family.</text>
</comment>
<gene>
    <name evidence="6" type="ORF">JGS22_007660</name>
</gene>
<dbReference type="EC" id="4.2.1.96" evidence="3"/>
<dbReference type="Pfam" id="PF01329">
    <property type="entry name" value="Pterin_4a"/>
    <property type="match status" value="1"/>
</dbReference>
<dbReference type="InterPro" id="IPR036428">
    <property type="entry name" value="PCD_sf"/>
</dbReference>
<evidence type="ECO:0000256" key="5">
    <source>
        <dbReference type="ARBA" id="ARBA00023239"/>
    </source>
</evidence>
<dbReference type="RefSeq" id="WP_211041012.1">
    <property type="nucleotide sequence ID" value="NZ_JAELVF020000001.1"/>
</dbReference>
<dbReference type="SUPFAM" id="SSF55248">
    <property type="entry name" value="PCD-like"/>
    <property type="match status" value="1"/>
</dbReference>